<evidence type="ECO:0000313" key="2">
    <source>
        <dbReference type="Proteomes" id="UP001172055"/>
    </source>
</evidence>
<keyword evidence="1" id="KW-0547">Nucleotide-binding</keyword>
<keyword evidence="2" id="KW-1185">Reference proteome</keyword>
<dbReference type="RefSeq" id="WP_301724419.1">
    <property type="nucleotide sequence ID" value="NZ_JAUJWV010000002.1"/>
</dbReference>
<dbReference type="GO" id="GO:0005524">
    <property type="term" value="F:ATP binding"/>
    <property type="evidence" value="ECO:0007669"/>
    <property type="project" value="UniProtKB-KW"/>
</dbReference>
<gene>
    <name evidence="1" type="ORF">QWY14_13685</name>
</gene>
<evidence type="ECO:0000313" key="1">
    <source>
        <dbReference type="EMBL" id="MDN7242860.1"/>
    </source>
</evidence>
<accession>A0ABT8N4P1</accession>
<dbReference type="EMBL" id="JAUJWV010000002">
    <property type="protein sequence ID" value="MDN7242860.1"/>
    <property type="molecule type" value="Genomic_DNA"/>
</dbReference>
<name>A0ABT8N4P1_9BACL</name>
<keyword evidence="1" id="KW-0067">ATP-binding</keyword>
<dbReference type="Pfam" id="PF10923">
    <property type="entry name" value="BrxC_BrxD"/>
    <property type="match status" value="1"/>
</dbReference>
<protein>
    <submittedName>
        <fullName evidence="1">ATP-binding protein</fullName>
    </submittedName>
</protein>
<reference evidence="1 2" key="1">
    <citation type="submission" date="2023-06" db="EMBL/GenBank/DDBJ databases">
        <title>Novel species in genus Planococcus.</title>
        <authorList>
            <person name="Ning S."/>
        </authorList>
    </citation>
    <scope>NUCLEOTIDE SEQUENCE [LARGE SCALE GENOMIC DNA]</scope>
    <source>
        <strain evidence="1 2">N028</strain>
    </source>
</reference>
<sequence>MKIKKRESTAILNSLSGGVVPSRGLHHIMVGRTEEAGQILQDLENVKKGSSVVKFFIGSFGSGKSFIQALTQQIAFKENFVVARADFTPERRLYGSDGKAVATYTELMKNMATATKPEGNALGSILEKWISEVQSKVMQEKGHGSVGFDDPAFVHDVEQEIGEVIAKMDDLTGGFDFSRVLSLYFRGFVEDNSELQRNALRWLRGEYRTRTEARTDLGVRGIIEDYTYYDYLKVFAKFVQQIGYAGLVVNFDEAINLYKITHPQTRDKNYESILKIYNDALQGNVEGLYITFGGTPEFLEDERRGMFSYGALKRRLESNRFETAEFRDLSQPVVKLTPLNHNDIFLLLTKLQDVHAAHHDYAANISRDEIVFFLRVEFARPGAAEHKTVGDIIRNFLGALNIIHQNPTFNRGEIFGNAEKAIEKESPSTVSSRFASLEG</sequence>
<comment type="caution">
    <text evidence="1">The sequence shown here is derived from an EMBL/GenBank/DDBJ whole genome shotgun (WGS) entry which is preliminary data.</text>
</comment>
<organism evidence="1 2">
    <name type="scientific">Planococcus shixiaomingii</name>
    <dbReference type="NCBI Taxonomy" id="3058393"/>
    <lineage>
        <taxon>Bacteria</taxon>
        <taxon>Bacillati</taxon>
        <taxon>Bacillota</taxon>
        <taxon>Bacilli</taxon>
        <taxon>Bacillales</taxon>
        <taxon>Caryophanaceae</taxon>
        <taxon>Planococcus</taxon>
    </lineage>
</organism>
<dbReference type="Proteomes" id="UP001172055">
    <property type="component" value="Unassembled WGS sequence"/>
</dbReference>
<dbReference type="InterPro" id="IPR021228">
    <property type="entry name" value="BrxD"/>
</dbReference>
<proteinExistence type="predicted"/>